<proteinExistence type="predicted"/>
<sequence>MRLSEFWQLMDQEFGPAYARTLAAGHALHALGDRTVLQAVEDGVPVRTVWTTLCDDLQVPEERRFLADRKRRGA</sequence>
<dbReference type="RefSeq" id="WP_141785592.1">
    <property type="nucleotide sequence ID" value="NZ_BAAAIK010000011.1"/>
</dbReference>
<dbReference type="Proteomes" id="UP000319516">
    <property type="component" value="Unassembled WGS sequence"/>
</dbReference>
<evidence type="ECO:0000313" key="2">
    <source>
        <dbReference type="Proteomes" id="UP000319516"/>
    </source>
</evidence>
<dbReference type="OrthoDB" id="3215033at2"/>
<organism evidence="1 2">
    <name type="scientific">Ornithinicoccus hortensis</name>
    <dbReference type="NCBI Taxonomy" id="82346"/>
    <lineage>
        <taxon>Bacteria</taxon>
        <taxon>Bacillati</taxon>
        <taxon>Actinomycetota</taxon>
        <taxon>Actinomycetes</taxon>
        <taxon>Micrococcales</taxon>
        <taxon>Intrasporangiaceae</taxon>
        <taxon>Ornithinicoccus</taxon>
    </lineage>
</organism>
<protein>
    <submittedName>
        <fullName evidence="1">DUF3046 family protein</fullName>
    </submittedName>
</protein>
<gene>
    <name evidence="1" type="ORF">FB467_2766</name>
</gene>
<keyword evidence="2" id="KW-1185">Reference proteome</keyword>
<dbReference type="EMBL" id="VFOP01000001">
    <property type="protein sequence ID" value="TQL51616.1"/>
    <property type="molecule type" value="Genomic_DNA"/>
</dbReference>
<reference evidence="1 2" key="1">
    <citation type="submission" date="2019-06" db="EMBL/GenBank/DDBJ databases">
        <title>Sequencing the genomes of 1000 actinobacteria strains.</title>
        <authorList>
            <person name="Klenk H.-P."/>
        </authorList>
    </citation>
    <scope>NUCLEOTIDE SEQUENCE [LARGE SCALE GENOMIC DNA]</scope>
    <source>
        <strain evidence="1 2">DSM 12335</strain>
    </source>
</reference>
<dbReference type="AlphaFoldDB" id="A0A542YU65"/>
<accession>A0A542YU65</accession>
<dbReference type="Pfam" id="PF11248">
    <property type="entry name" value="DUF3046"/>
    <property type="match status" value="1"/>
</dbReference>
<name>A0A542YU65_9MICO</name>
<evidence type="ECO:0000313" key="1">
    <source>
        <dbReference type="EMBL" id="TQL51616.1"/>
    </source>
</evidence>
<dbReference type="InterPro" id="IPR021408">
    <property type="entry name" value="DUF3046"/>
</dbReference>
<comment type="caution">
    <text evidence="1">The sequence shown here is derived from an EMBL/GenBank/DDBJ whole genome shotgun (WGS) entry which is preliminary data.</text>
</comment>